<organism evidence="11 12">
    <name type="scientific">Corynebacterium lowii</name>
    <dbReference type="NCBI Taxonomy" id="1544413"/>
    <lineage>
        <taxon>Bacteria</taxon>
        <taxon>Bacillati</taxon>
        <taxon>Actinomycetota</taxon>
        <taxon>Actinomycetes</taxon>
        <taxon>Mycobacteriales</taxon>
        <taxon>Corynebacteriaceae</taxon>
        <taxon>Corynebacterium</taxon>
    </lineage>
</organism>
<evidence type="ECO:0000259" key="10">
    <source>
        <dbReference type="PROSITE" id="PS50893"/>
    </source>
</evidence>
<dbReference type="GO" id="GO:0016887">
    <property type="term" value="F:ATP hydrolysis activity"/>
    <property type="evidence" value="ECO:0007669"/>
    <property type="project" value="InterPro"/>
</dbReference>
<dbReference type="Proteomes" id="UP000050488">
    <property type="component" value="Unassembled WGS sequence"/>
</dbReference>
<dbReference type="AlphaFoldDB" id="A0A0N8VZT5"/>
<comment type="caution">
    <text evidence="11">The sequence shown here is derived from an EMBL/GenBank/DDBJ whole genome shotgun (WGS) entry which is preliminary data.</text>
</comment>
<dbReference type="OrthoDB" id="3579586at2"/>
<dbReference type="InterPro" id="IPR027417">
    <property type="entry name" value="P-loop_NTPase"/>
</dbReference>
<dbReference type="FunFam" id="3.40.50.300:FF:000134">
    <property type="entry name" value="Iron-enterobactin ABC transporter ATP-binding protein"/>
    <property type="match status" value="1"/>
</dbReference>
<dbReference type="PANTHER" id="PTHR42771:SF2">
    <property type="entry name" value="IRON(3+)-HYDROXAMATE IMPORT ATP-BINDING PROTEIN FHUC"/>
    <property type="match status" value="1"/>
</dbReference>
<keyword evidence="9" id="KW-0472">Membrane</keyword>
<dbReference type="RefSeq" id="WP_055178769.1">
    <property type="nucleotide sequence ID" value="NZ_JAUSQY010000001.1"/>
</dbReference>
<proteinExistence type="predicted"/>
<evidence type="ECO:0000256" key="5">
    <source>
        <dbReference type="ARBA" id="ARBA00022741"/>
    </source>
</evidence>
<dbReference type="STRING" id="1544413.Clow_02053"/>
<dbReference type="PANTHER" id="PTHR42771">
    <property type="entry name" value="IRON(3+)-HYDROXAMATE IMPORT ATP-BINDING PROTEIN FHUC"/>
    <property type="match status" value="1"/>
</dbReference>
<evidence type="ECO:0000256" key="8">
    <source>
        <dbReference type="ARBA" id="ARBA00023065"/>
    </source>
</evidence>
<keyword evidence="7" id="KW-0408">Iron</keyword>
<feature type="domain" description="ABC transporter" evidence="10">
    <location>
        <begin position="2"/>
        <end position="238"/>
    </location>
</feature>
<name>A0A0N8VZT5_9CORY</name>
<dbReference type="PATRIC" id="fig|1544413.3.peg.2058"/>
<sequence>MIEAREIYSGYTPECDIVRGVNITARQGQVTTLMGPNGCGKSTLLKTMSRLLSPRKGSVTVDGTDVHGLEPKEAARTVALLPQHPMAPPGLRVGELVARGRHPHRGWLGGNSAADRSAIEAALERTDTAALVDREVAELSGGQRQRMWLALALAQETPVLLLDEPTTYLDPAHALSTLALCRDLARDGRTVVMVLHDLMLAGEYSDEMVVMREGQVIAQGAPNEALTSEVLARAYGLNAEVWPNPQGNAPVIVPRGIVSEG</sequence>
<keyword evidence="6 11" id="KW-0067">ATP-binding</keyword>
<keyword evidence="8" id="KW-0406">Ion transport</keyword>
<keyword evidence="5" id="KW-0547">Nucleotide-binding</keyword>
<dbReference type="GO" id="GO:0005886">
    <property type="term" value="C:plasma membrane"/>
    <property type="evidence" value="ECO:0007669"/>
    <property type="project" value="UniProtKB-SubCell"/>
</dbReference>
<dbReference type="PROSITE" id="PS50893">
    <property type="entry name" value="ABC_TRANSPORTER_2"/>
    <property type="match status" value="1"/>
</dbReference>
<keyword evidence="12" id="KW-1185">Reference proteome</keyword>
<accession>A0A0N8VZT5</accession>
<dbReference type="InterPro" id="IPR051535">
    <property type="entry name" value="Siderophore_ABC-ATPase"/>
</dbReference>
<keyword evidence="4" id="KW-0410">Iron transport</keyword>
<dbReference type="Pfam" id="PF00005">
    <property type="entry name" value="ABC_tran"/>
    <property type="match status" value="1"/>
</dbReference>
<evidence type="ECO:0000256" key="2">
    <source>
        <dbReference type="ARBA" id="ARBA00022448"/>
    </source>
</evidence>
<dbReference type="GO" id="GO:0006826">
    <property type="term" value="P:iron ion transport"/>
    <property type="evidence" value="ECO:0007669"/>
    <property type="project" value="UniProtKB-KW"/>
</dbReference>
<dbReference type="SMART" id="SM00382">
    <property type="entry name" value="AAA"/>
    <property type="match status" value="1"/>
</dbReference>
<dbReference type="SUPFAM" id="SSF52540">
    <property type="entry name" value="P-loop containing nucleoside triphosphate hydrolases"/>
    <property type="match status" value="1"/>
</dbReference>
<comment type="subcellular location">
    <subcellularLocation>
        <location evidence="1">Cell membrane</location>
        <topology evidence="1">Peripheral membrane protein</topology>
    </subcellularLocation>
</comment>
<evidence type="ECO:0000313" key="12">
    <source>
        <dbReference type="Proteomes" id="UP000050488"/>
    </source>
</evidence>
<evidence type="ECO:0000256" key="9">
    <source>
        <dbReference type="ARBA" id="ARBA00023136"/>
    </source>
</evidence>
<protein>
    <submittedName>
        <fullName evidence="11">Putative siderophore transport system ATP-binding protein YusV</fullName>
    </submittedName>
</protein>
<evidence type="ECO:0000256" key="4">
    <source>
        <dbReference type="ARBA" id="ARBA00022496"/>
    </source>
</evidence>
<keyword evidence="3" id="KW-1003">Cell membrane</keyword>
<dbReference type="InterPro" id="IPR003593">
    <property type="entry name" value="AAA+_ATPase"/>
</dbReference>
<gene>
    <name evidence="11" type="primary">yusV_2</name>
    <name evidence="11" type="ORF">Clow_02053</name>
</gene>
<dbReference type="GO" id="GO:0005524">
    <property type="term" value="F:ATP binding"/>
    <property type="evidence" value="ECO:0007669"/>
    <property type="project" value="UniProtKB-KW"/>
</dbReference>
<keyword evidence="2" id="KW-0813">Transport</keyword>
<reference evidence="11 12" key="1">
    <citation type="submission" date="2015-10" db="EMBL/GenBank/DDBJ databases">
        <title>Corynebacteirum lowii and Corynebacterium oculi species nova, derived from human clinical disease and and emended description of Corynebacterium mastiditis.</title>
        <authorList>
            <person name="Bernard K."/>
            <person name="Pacheco A.L."/>
            <person name="Mcdougall C."/>
            <person name="Burtx T."/>
            <person name="Weibe D."/>
            <person name="Tyler S."/>
            <person name="Olson A.B."/>
            <person name="Cnockaert M."/>
            <person name="Eguchi H."/>
            <person name="Kuwahara T."/>
            <person name="Nakayama-Imaohji H."/>
            <person name="Boudewijins M."/>
            <person name="Van Hoecke F."/>
            <person name="Bernier A.-M."/>
            <person name="Vandamme P."/>
        </authorList>
    </citation>
    <scope>NUCLEOTIDE SEQUENCE [LARGE SCALE GENOMIC DNA]</scope>
    <source>
        <strain evidence="11 12">NML 130206</strain>
    </source>
</reference>
<dbReference type="EMBL" id="LKEV01000007">
    <property type="protein sequence ID" value="KQB84794.1"/>
    <property type="molecule type" value="Genomic_DNA"/>
</dbReference>
<dbReference type="InterPro" id="IPR017871">
    <property type="entry name" value="ABC_transporter-like_CS"/>
</dbReference>
<evidence type="ECO:0000256" key="1">
    <source>
        <dbReference type="ARBA" id="ARBA00004202"/>
    </source>
</evidence>
<dbReference type="PROSITE" id="PS00211">
    <property type="entry name" value="ABC_TRANSPORTER_1"/>
    <property type="match status" value="1"/>
</dbReference>
<evidence type="ECO:0000256" key="7">
    <source>
        <dbReference type="ARBA" id="ARBA00023004"/>
    </source>
</evidence>
<dbReference type="CDD" id="cd03214">
    <property type="entry name" value="ABC_Iron-Siderophores_B12_Hemin"/>
    <property type="match status" value="1"/>
</dbReference>
<evidence type="ECO:0000313" key="11">
    <source>
        <dbReference type="EMBL" id="KQB84794.1"/>
    </source>
</evidence>
<evidence type="ECO:0000256" key="3">
    <source>
        <dbReference type="ARBA" id="ARBA00022475"/>
    </source>
</evidence>
<dbReference type="Gene3D" id="3.40.50.300">
    <property type="entry name" value="P-loop containing nucleotide triphosphate hydrolases"/>
    <property type="match status" value="1"/>
</dbReference>
<dbReference type="InterPro" id="IPR003439">
    <property type="entry name" value="ABC_transporter-like_ATP-bd"/>
</dbReference>
<evidence type="ECO:0000256" key="6">
    <source>
        <dbReference type="ARBA" id="ARBA00022840"/>
    </source>
</evidence>